<reference evidence="2 3" key="1">
    <citation type="journal article" date="2016" name="Nat. Commun.">
        <title>Thousands of microbial genomes shed light on interconnected biogeochemical processes in an aquifer system.</title>
        <authorList>
            <person name="Anantharaman K."/>
            <person name="Brown C.T."/>
            <person name="Hug L.A."/>
            <person name="Sharon I."/>
            <person name="Castelle C.J."/>
            <person name="Probst A.J."/>
            <person name="Thomas B.C."/>
            <person name="Singh A."/>
            <person name="Wilkins M.J."/>
            <person name="Karaoz U."/>
            <person name="Brodie E.L."/>
            <person name="Williams K.H."/>
            <person name="Hubbard S.S."/>
            <person name="Banfield J.F."/>
        </authorList>
    </citation>
    <scope>NUCLEOTIDE SEQUENCE [LARGE SCALE GENOMIC DNA]</scope>
</reference>
<feature type="transmembrane region" description="Helical" evidence="1">
    <location>
        <begin position="5"/>
        <end position="26"/>
    </location>
</feature>
<proteinExistence type="predicted"/>
<evidence type="ECO:0000313" key="2">
    <source>
        <dbReference type="EMBL" id="OGN25185.1"/>
    </source>
</evidence>
<sequence length="93" mass="10299">MSKKVLIDIVLSVLLFLTASFVSYFMTADAPAYDGSQVMGFPLGFYFYGGLCPDGGVCRSFSIANFAVDLFGAFIVVSGITYFIRWLRSLRLR</sequence>
<organism evidence="2 3">
    <name type="scientific">Candidatus Yanofskybacteria bacterium RIFCSPLOWO2_01_FULL_44_22</name>
    <dbReference type="NCBI Taxonomy" id="1802697"/>
    <lineage>
        <taxon>Bacteria</taxon>
        <taxon>Candidatus Yanofskyibacteriota</taxon>
    </lineage>
</organism>
<dbReference type="AlphaFoldDB" id="A0A1F8GIG3"/>
<gene>
    <name evidence="2" type="ORF">A2925_03035</name>
</gene>
<keyword evidence="1" id="KW-0812">Transmembrane</keyword>
<keyword evidence="1" id="KW-0472">Membrane</keyword>
<dbReference type="EMBL" id="MGKL01000022">
    <property type="protein sequence ID" value="OGN25185.1"/>
    <property type="molecule type" value="Genomic_DNA"/>
</dbReference>
<comment type="caution">
    <text evidence="2">The sequence shown here is derived from an EMBL/GenBank/DDBJ whole genome shotgun (WGS) entry which is preliminary data.</text>
</comment>
<evidence type="ECO:0000313" key="3">
    <source>
        <dbReference type="Proteomes" id="UP000178256"/>
    </source>
</evidence>
<dbReference type="STRING" id="1802697.A2925_03035"/>
<keyword evidence="1" id="KW-1133">Transmembrane helix</keyword>
<accession>A0A1F8GIG3</accession>
<protein>
    <submittedName>
        <fullName evidence="2">Uncharacterized protein</fullName>
    </submittedName>
</protein>
<feature type="transmembrane region" description="Helical" evidence="1">
    <location>
        <begin position="63"/>
        <end position="84"/>
    </location>
</feature>
<evidence type="ECO:0000256" key="1">
    <source>
        <dbReference type="SAM" id="Phobius"/>
    </source>
</evidence>
<name>A0A1F8GIG3_9BACT</name>
<dbReference type="Proteomes" id="UP000178256">
    <property type="component" value="Unassembled WGS sequence"/>
</dbReference>